<sequence length="296" mass="32687">MKNPISAVFVPTPEGAAGGTPDLTHTQVPNASVSIRLQGVGKSFAHGRRQAQRLTVLEDINLEVRTGEFVCLLGPSGCGKSTVLNLLAGFDSPDHGTISLDGQAIRGPDPRRGMVFQQPTLFPWLTVLDNVAFGPRMAGRDARDYLPEARRLLRQVGLERYAEHYPWQLSGGMRQRVALARAWLPGPQVLLMDEPFGALDAQTRLVMQELLNRIWAETGTTIVFVTHDVDEALFLGDRIVMMSAHPGRVREIIEVPFARPRTPDALLADPAYAPAKRRILQILREESGHLLEEINP</sequence>
<evidence type="ECO:0000256" key="5">
    <source>
        <dbReference type="ARBA" id="ARBA00022840"/>
    </source>
</evidence>
<dbReference type="InterPro" id="IPR017871">
    <property type="entry name" value="ABC_transporter-like_CS"/>
</dbReference>
<name>A0A2V1JWC3_9BURK</name>
<dbReference type="AlphaFoldDB" id="A0A2V1JWC3"/>
<keyword evidence="8" id="KW-1185">Reference proteome</keyword>
<gene>
    <name evidence="7" type="ORF">DD235_14250</name>
</gene>
<dbReference type="InterPro" id="IPR003439">
    <property type="entry name" value="ABC_transporter-like_ATP-bd"/>
</dbReference>
<dbReference type="PANTHER" id="PTHR42788">
    <property type="entry name" value="TAURINE IMPORT ATP-BINDING PROTEIN-RELATED"/>
    <property type="match status" value="1"/>
</dbReference>
<keyword evidence="3" id="KW-1003">Cell membrane</keyword>
<dbReference type="Pfam" id="PF00005">
    <property type="entry name" value="ABC_tran"/>
    <property type="match status" value="1"/>
</dbReference>
<feature type="domain" description="ABC transporter" evidence="6">
    <location>
        <begin position="35"/>
        <end position="269"/>
    </location>
</feature>
<reference evidence="8" key="1">
    <citation type="submission" date="2018-05" db="EMBL/GenBank/DDBJ databases">
        <authorList>
            <person name="Li Y."/>
        </authorList>
    </citation>
    <scope>NUCLEOTIDE SEQUENCE [LARGE SCALE GENOMIC DNA]</scope>
    <source>
        <strain evidence="8">3d-2-2</strain>
    </source>
</reference>
<organism evidence="7 8">
    <name type="scientific">Corticimicrobacter populi</name>
    <dbReference type="NCBI Taxonomy" id="2175229"/>
    <lineage>
        <taxon>Bacteria</taxon>
        <taxon>Pseudomonadati</taxon>
        <taxon>Pseudomonadota</taxon>
        <taxon>Betaproteobacteria</taxon>
        <taxon>Burkholderiales</taxon>
        <taxon>Alcaligenaceae</taxon>
        <taxon>Corticimicrobacter</taxon>
    </lineage>
</organism>
<evidence type="ECO:0000259" key="6">
    <source>
        <dbReference type="PROSITE" id="PS50893"/>
    </source>
</evidence>
<dbReference type="RefSeq" id="WP_109062782.1">
    <property type="nucleotide sequence ID" value="NZ_QETA01000007.1"/>
</dbReference>
<dbReference type="InterPro" id="IPR027417">
    <property type="entry name" value="P-loop_NTPase"/>
</dbReference>
<keyword evidence="2" id="KW-0813">Transport</keyword>
<dbReference type="Gene3D" id="3.40.50.300">
    <property type="entry name" value="P-loop containing nucleotide triphosphate hydrolases"/>
    <property type="match status" value="1"/>
</dbReference>
<dbReference type="InterPro" id="IPR003593">
    <property type="entry name" value="AAA+_ATPase"/>
</dbReference>
<dbReference type="InterPro" id="IPR050166">
    <property type="entry name" value="ABC_transporter_ATP-bind"/>
</dbReference>
<dbReference type="PROSITE" id="PS00211">
    <property type="entry name" value="ABC_TRANSPORTER_1"/>
    <property type="match status" value="1"/>
</dbReference>
<comment type="similarity">
    <text evidence="1">Belongs to the ABC transporter superfamily.</text>
</comment>
<keyword evidence="4" id="KW-0547">Nucleotide-binding</keyword>
<dbReference type="Proteomes" id="UP000245212">
    <property type="component" value="Unassembled WGS sequence"/>
</dbReference>
<dbReference type="PANTHER" id="PTHR42788:SF13">
    <property type="entry name" value="ALIPHATIC SULFONATES IMPORT ATP-BINDING PROTEIN SSUB"/>
    <property type="match status" value="1"/>
</dbReference>
<dbReference type="GO" id="GO:0016887">
    <property type="term" value="F:ATP hydrolysis activity"/>
    <property type="evidence" value="ECO:0007669"/>
    <property type="project" value="InterPro"/>
</dbReference>
<evidence type="ECO:0000313" key="7">
    <source>
        <dbReference type="EMBL" id="PWF21438.1"/>
    </source>
</evidence>
<proteinExistence type="inferred from homology"/>
<evidence type="ECO:0000256" key="2">
    <source>
        <dbReference type="ARBA" id="ARBA00022448"/>
    </source>
</evidence>
<dbReference type="GO" id="GO:0005524">
    <property type="term" value="F:ATP binding"/>
    <property type="evidence" value="ECO:0007669"/>
    <property type="project" value="UniProtKB-KW"/>
</dbReference>
<protein>
    <submittedName>
        <fullName evidence="7">ABC transporter ATP-binding protein</fullName>
    </submittedName>
</protein>
<keyword evidence="3" id="KW-0472">Membrane</keyword>
<keyword evidence="5 7" id="KW-0067">ATP-binding</keyword>
<dbReference type="EMBL" id="QETA01000007">
    <property type="protein sequence ID" value="PWF21438.1"/>
    <property type="molecule type" value="Genomic_DNA"/>
</dbReference>
<evidence type="ECO:0000256" key="1">
    <source>
        <dbReference type="ARBA" id="ARBA00005417"/>
    </source>
</evidence>
<evidence type="ECO:0000256" key="3">
    <source>
        <dbReference type="ARBA" id="ARBA00022475"/>
    </source>
</evidence>
<dbReference type="SMART" id="SM00382">
    <property type="entry name" value="AAA"/>
    <property type="match status" value="1"/>
</dbReference>
<dbReference type="PROSITE" id="PS50893">
    <property type="entry name" value="ABC_TRANSPORTER_2"/>
    <property type="match status" value="1"/>
</dbReference>
<comment type="caution">
    <text evidence="7">The sequence shown here is derived from an EMBL/GenBank/DDBJ whole genome shotgun (WGS) entry which is preliminary data.</text>
</comment>
<accession>A0A2V1JWC3</accession>
<dbReference type="SUPFAM" id="SSF52540">
    <property type="entry name" value="P-loop containing nucleoside triphosphate hydrolases"/>
    <property type="match status" value="1"/>
</dbReference>
<evidence type="ECO:0000256" key="4">
    <source>
        <dbReference type="ARBA" id="ARBA00022741"/>
    </source>
</evidence>
<evidence type="ECO:0000313" key="8">
    <source>
        <dbReference type="Proteomes" id="UP000245212"/>
    </source>
</evidence>
<dbReference type="CDD" id="cd03293">
    <property type="entry name" value="ABC_NrtD_SsuB_transporters"/>
    <property type="match status" value="1"/>
</dbReference>